<evidence type="ECO:0000313" key="2">
    <source>
        <dbReference type="EMBL" id="CAG9561997.1"/>
    </source>
</evidence>
<proteinExistence type="predicted"/>
<evidence type="ECO:0000256" key="1">
    <source>
        <dbReference type="SAM" id="MobiDB-lite"/>
    </source>
</evidence>
<feature type="region of interest" description="Disordered" evidence="1">
    <location>
        <begin position="1"/>
        <end position="53"/>
    </location>
</feature>
<reference evidence="2" key="1">
    <citation type="submission" date="2021-09" db="EMBL/GenBank/DDBJ databases">
        <authorList>
            <person name="Martin H S."/>
        </authorList>
    </citation>
    <scope>NUCLEOTIDE SEQUENCE</scope>
</reference>
<sequence>MAVLSRPSRGTRGGGMGTPSPHHNESPSGSRCASTPAHRGIATNGLRKSLGASIRPSPKYRHLAHAWKAAVENKRGTGALMNSTLIDNVICTDMIEMEAPAACHTNTDIEQPTMADIAKKGEWKTQNTKSSEFVTVQQKAQKSASR</sequence>
<dbReference type="EMBL" id="CAKASE010000047">
    <property type="protein sequence ID" value="CAG9561997.1"/>
    <property type="molecule type" value="Genomic_DNA"/>
</dbReference>
<feature type="compositionally biased region" description="Polar residues" evidence="1">
    <location>
        <begin position="124"/>
        <end position="146"/>
    </location>
</feature>
<dbReference type="Proteomes" id="UP000789524">
    <property type="component" value="Unassembled WGS sequence"/>
</dbReference>
<name>A0A8J2QFV6_9NEOP</name>
<accession>A0A8J2QFV6</accession>
<dbReference type="OrthoDB" id="7362285at2759"/>
<feature type="region of interest" description="Disordered" evidence="1">
    <location>
        <begin position="122"/>
        <end position="146"/>
    </location>
</feature>
<comment type="caution">
    <text evidence="2">The sequence shown here is derived from an EMBL/GenBank/DDBJ whole genome shotgun (WGS) entry which is preliminary data.</text>
</comment>
<dbReference type="AlphaFoldDB" id="A0A8J2QFV6"/>
<organism evidence="2 3">
    <name type="scientific">Danaus chrysippus</name>
    <name type="common">African queen</name>
    <dbReference type="NCBI Taxonomy" id="151541"/>
    <lineage>
        <taxon>Eukaryota</taxon>
        <taxon>Metazoa</taxon>
        <taxon>Ecdysozoa</taxon>
        <taxon>Arthropoda</taxon>
        <taxon>Hexapoda</taxon>
        <taxon>Insecta</taxon>
        <taxon>Pterygota</taxon>
        <taxon>Neoptera</taxon>
        <taxon>Endopterygota</taxon>
        <taxon>Lepidoptera</taxon>
        <taxon>Glossata</taxon>
        <taxon>Ditrysia</taxon>
        <taxon>Papilionoidea</taxon>
        <taxon>Nymphalidae</taxon>
        <taxon>Danainae</taxon>
        <taxon>Danaini</taxon>
        <taxon>Danaina</taxon>
        <taxon>Danaus</taxon>
        <taxon>Anosia</taxon>
    </lineage>
</organism>
<keyword evidence="3" id="KW-1185">Reference proteome</keyword>
<evidence type="ECO:0000313" key="3">
    <source>
        <dbReference type="Proteomes" id="UP000789524"/>
    </source>
</evidence>
<protein>
    <submittedName>
        <fullName evidence="2">(African queen) hypothetical protein</fullName>
    </submittedName>
</protein>
<gene>
    <name evidence="2" type="ORF">DCHRY22_LOCUS3410</name>
</gene>